<dbReference type="SMART" id="SM00906">
    <property type="entry name" value="Fungal_trans"/>
    <property type="match status" value="1"/>
</dbReference>
<feature type="region of interest" description="Disordered" evidence="4">
    <location>
        <begin position="97"/>
        <end position="146"/>
    </location>
</feature>
<sequence length="838" mass="92445">MMDTFDGSNSGHARPGGAAAATAAESRQKKRSRVLLSCAPCRNSKLKCDRAVPCTNCVKKYRTDLCKYAPKPVKDRPPQSMAARLKRLEGMVREMLDEDGNLRERSSEHTVVGEEDDGSVRGGDADNSDGGGKLAPSASGAQVIRGTGARGGTATYVGATHFMAMLGDIEDLKSYFDHEEVNEGMDGDSPEYFTDGDSPAMLIGNMAAPRTRQDLLELLPPKHIADRLVMRYFNAHSASQHIVHKPSFSRSYNEFWANPTSPTVEMDFFALLYMIFALAIFFSNFMAPHELASDNVPLTPIQRFRQYRAAAGSALTYASRDGQHGFSSPGPLTCAPLILYVEADFLMNRTSQMNCYLLSSVCIRVMLKMGMHRDPSKVPGSALSPFEAEMSRRMWNLAIQTDLMVSFYLGLPSMIHGIESDTLPPRNLMDEDFDINTPELPPGRPETEYTHMTHPTFKAGICKLFGLVARQAHALTEPTYEEVMDLDSQLAAKFEAMPPSLQVRPLEECVTDPPFVVVQRFEIAALYHKAICVLHRRYLVEKTPRWEQHYSRRRCLLAALALLEYQNSVFEAAKPGGMLSQNGCFVSSLAMHDLLLAAMVIYLVIQNDNYAEPGGDFDWTKKDTVLPSKMQLMEALKRSYRIWAEVARAAPEVRKAPEVLAVMFRKIEKSHAAKGELVSMLDMLDQKTSPPASGPTGYLPSLASLRIDSKQLAGPYGTKPQASAPIANTRPGHSRPVSSVSELRIFNTPSGSQPQMSKYGFTSGPATAEPTTEATWVPEAIDAMDTIDWTSLETAIRANAALGPSSGTEWMADDLTFDYSSLDSFMDAGFMTRNYQGS</sequence>
<dbReference type="STRING" id="158607.A0A2P5HYN7"/>
<dbReference type="PROSITE" id="PS50048">
    <property type="entry name" value="ZN2_CY6_FUNGAL_2"/>
    <property type="match status" value="1"/>
</dbReference>
<dbReference type="PANTHER" id="PTHR31001">
    <property type="entry name" value="UNCHARACTERIZED TRANSCRIPTIONAL REGULATORY PROTEIN"/>
    <property type="match status" value="1"/>
</dbReference>
<comment type="subcellular location">
    <subcellularLocation>
        <location evidence="1">Nucleus</location>
    </subcellularLocation>
</comment>
<dbReference type="InterPro" id="IPR001138">
    <property type="entry name" value="Zn2Cys6_DnaBD"/>
</dbReference>
<evidence type="ECO:0000256" key="2">
    <source>
        <dbReference type="ARBA" id="ARBA00022723"/>
    </source>
</evidence>
<dbReference type="SUPFAM" id="SSF57701">
    <property type="entry name" value="Zn2/Cys6 DNA-binding domain"/>
    <property type="match status" value="1"/>
</dbReference>
<proteinExistence type="predicted"/>
<evidence type="ECO:0000313" key="7">
    <source>
        <dbReference type="Proteomes" id="UP000094444"/>
    </source>
</evidence>
<dbReference type="InterPro" id="IPR007219">
    <property type="entry name" value="XnlR_reg_dom"/>
</dbReference>
<evidence type="ECO:0000259" key="5">
    <source>
        <dbReference type="PROSITE" id="PS50048"/>
    </source>
</evidence>
<feature type="domain" description="Zn(2)-C6 fungal-type" evidence="5">
    <location>
        <begin position="37"/>
        <end position="68"/>
    </location>
</feature>
<dbReference type="Pfam" id="PF04082">
    <property type="entry name" value="Fungal_trans"/>
    <property type="match status" value="1"/>
</dbReference>
<evidence type="ECO:0000256" key="1">
    <source>
        <dbReference type="ARBA" id="ARBA00004123"/>
    </source>
</evidence>
<dbReference type="InParanoid" id="A0A2P5HYN7"/>
<feature type="compositionally biased region" description="Polar residues" evidence="4">
    <location>
        <begin position="1"/>
        <end position="10"/>
    </location>
</feature>
<dbReference type="CDD" id="cd12148">
    <property type="entry name" value="fungal_TF_MHR"/>
    <property type="match status" value="1"/>
</dbReference>
<protein>
    <recommendedName>
        <fullName evidence="5">Zn(2)-C6 fungal-type domain-containing protein</fullName>
    </recommendedName>
</protein>
<feature type="compositionally biased region" description="Basic and acidic residues" evidence="4">
    <location>
        <begin position="97"/>
        <end position="112"/>
    </location>
</feature>
<evidence type="ECO:0000313" key="6">
    <source>
        <dbReference type="EMBL" id="POS75362.1"/>
    </source>
</evidence>
<dbReference type="GO" id="GO:0003677">
    <property type="term" value="F:DNA binding"/>
    <property type="evidence" value="ECO:0007669"/>
    <property type="project" value="InterPro"/>
</dbReference>
<organism evidence="6 7">
    <name type="scientific">Diaporthe helianthi</name>
    <dbReference type="NCBI Taxonomy" id="158607"/>
    <lineage>
        <taxon>Eukaryota</taxon>
        <taxon>Fungi</taxon>
        <taxon>Dikarya</taxon>
        <taxon>Ascomycota</taxon>
        <taxon>Pezizomycotina</taxon>
        <taxon>Sordariomycetes</taxon>
        <taxon>Sordariomycetidae</taxon>
        <taxon>Diaporthales</taxon>
        <taxon>Diaporthaceae</taxon>
        <taxon>Diaporthe</taxon>
    </lineage>
</organism>
<dbReference type="PANTHER" id="PTHR31001:SF49">
    <property type="entry name" value="ZN(II)2CYS6 TRANSCRIPTION FACTOR (EUROFUNG)"/>
    <property type="match status" value="1"/>
</dbReference>
<accession>A0A2P5HYN7</accession>
<dbReference type="AlphaFoldDB" id="A0A2P5HYN7"/>
<dbReference type="Proteomes" id="UP000094444">
    <property type="component" value="Unassembled WGS sequence"/>
</dbReference>
<feature type="compositionally biased region" description="Polar residues" evidence="4">
    <location>
        <begin position="736"/>
        <end position="756"/>
    </location>
</feature>
<dbReference type="InterPro" id="IPR036864">
    <property type="entry name" value="Zn2-C6_fun-type_DNA-bd_sf"/>
</dbReference>
<dbReference type="SMART" id="SM00066">
    <property type="entry name" value="GAL4"/>
    <property type="match status" value="1"/>
</dbReference>
<dbReference type="GO" id="GO:0000981">
    <property type="term" value="F:DNA-binding transcription factor activity, RNA polymerase II-specific"/>
    <property type="evidence" value="ECO:0007669"/>
    <property type="project" value="InterPro"/>
</dbReference>
<dbReference type="EMBL" id="MAVT02000497">
    <property type="protein sequence ID" value="POS75362.1"/>
    <property type="molecule type" value="Genomic_DNA"/>
</dbReference>
<reference evidence="6" key="1">
    <citation type="submission" date="2017-09" db="EMBL/GenBank/DDBJ databases">
        <title>Polyketide synthases of a Diaporthe helianthi virulent isolate.</title>
        <authorList>
            <person name="Baroncelli R."/>
        </authorList>
    </citation>
    <scope>NUCLEOTIDE SEQUENCE [LARGE SCALE GENOMIC DNA]</scope>
    <source>
        <strain evidence="6">7/96</strain>
    </source>
</reference>
<feature type="region of interest" description="Disordered" evidence="4">
    <location>
        <begin position="1"/>
        <end position="26"/>
    </location>
</feature>
<keyword evidence="7" id="KW-1185">Reference proteome</keyword>
<dbReference type="GO" id="GO:0008270">
    <property type="term" value="F:zinc ion binding"/>
    <property type="evidence" value="ECO:0007669"/>
    <property type="project" value="InterPro"/>
</dbReference>
<comment type="caution">
    <text evidence="6">The sequence shown here is derived from an EMBL/GenBank/DDBJ whole genome shotgun (WGS) entry which is preliminary data.</text>
</comment>
<dbReference type="CDD" id="cd00067">
    <property type="entry name" value="GAL4"/>
    <property type="match status" value="1"/>
</dbReference>
<keyword evidence="2" id="KW-0479">Metal-binding</keyword>
<dbReference type="OrthoDB" id="5431381at2759"/>
<evidence type="ECO:0000256" key="4">
    <source>
        <dbReference type="SAM" id="MobiDB-lite"/>
    </source>
</evidence>
<dbReference type="GO" id="GO:0006351">
    <property type="term" value="P:DNA-templated transcription"/>
    <property type="evidence" value="ECO:0007669"/>
    <property type="project" value="InterPro"/>
</dbReference>
<keyword evidence="3" id="KW-0539">Nucleus</keyword>
<gene>
    <name evidence="6" type="ORF">DHEL01_v206241</name>
</gene>
<dbReference type="Gene3D" id="4.10.240.10">
    <property type="entry name" value="Zn(2)-C6 fungal-type DNA-binding domain"/>
    <property type="match status" value="1"/>
</dbReference>
<dbReference type="GO" id="GO:0005634">
    <property type="term" value="C:nucleus"/>
    <property type="evidence" value="ECO:0007669"/>
    <property type="project" value="UniProtKB-SubCell"/>
</dbReference>
<evidence type="ECO:0000256" key="3">
    <source>
        <dbReference type="ARBA" id="ARBA00023242"/>
    </source>
</evidence>
<dbReference type="InterPro" id="IPR050613">
    <property type="entry name" value="Sec_Metabolite_Reg"/>
</dbReference>
<feature type="region of interest" description="Disordered" evidence="4">
    <location>
        <begin position="713"/>
        <end position="771"/>
    </location>
</feature>
<name>A0A2P5HYN7_DIAHE</name>
<feature type="compositionally biased region" description="Low complexity" evidence="4">
    <location>
        <begin position="11"/>
        <end position="24"/>
    </location>
</feature>
<dbReference type="PROSITE" id="PS00463">
    <property type="entry name" value="ZN2_CY6_FUNGAL_1"/>
    <property type="match status" value="1"/>
</dbReference>